<dbReference type="PROSITE" id="PS50011">
    <property type="entry name" value="PROTEIN_KINASE_DOM"/>
    <property type="match status" value="1"/>
</dbReference>
<evidence type="ECO:0000313" key="15">
    <source>
        <dbReference type="EMBL" id="OMJ92344.1"/>
    </source>
</evidence>
<protein>
    <recommendedName>
        <fullName evidence="2">dual-specificity kinase</fullName>
        <ecNumber evidence="2">2.7.12.1</ecNumber>
    </recommendedName>
</protein>
<dbReference type="FunFam" id="1.10.510.10:FF:000380">
    <property type="entry name" value="Serine/threonine-protein kinase ppk15"/>
    <property type="match status" value="1"/>
</dbReference>
<keyword evidence="16" id="KW-1185">Reference proteome</keyword>
<dbReference type="Gene3D" id="3.30.10.30">
    <property type="entry name" value="DYRK"/>
    <property type="match status" value="1"/>
</dbReference>
<comment type="catalytic activity">
    <reaction evidence="9">
        <text>L-seryl-[protein] + ATP = O-phospho-L-seryl-[protein] + ADP + H(+)</text>
        <dbReference type="Rhea" id="RHEA:17989"/>
        <dbReference type="Rhea" id="RHEA-COMP:9863"/>
        <dbReference type="Rhea" id="RHEA-COMP:11604"/>
        <dbReference type="ChEBI" id="CHEBI:15378"/>
        <dbReference type="ChEBI" id="CHEBI:29999"/>
        <dbReference type="ChEBI" id="CHEBI:30616"/>
        <dbReference type="ChEBI" id="CHEBI:83421"/>
        <dbReference type="ChEBI" id="CHEBI:456216"/>
        <dbReference type="EC" id="2.7.12.1"/>
    </reaction>
</comment>
<reference evidence="15 16" key="1">
    <citation type="submission" date="2016-11" db="EMBL/GenBank/DDBJ databases">
        <title>The macronuclear genome of Stentor coeruleus: a giant cell with tiny introns.</title>
        <authorList>
            <person name="Slabodnick M."/>
            <person name="Ruby J.G."/>
            <person name="Reiff S.B."/>
            <person name="Swart E.C."/>
            <person name="Gosai S."/>
            <person name="Prabakaran S."/>
            <person name="Witkowska E."/>
            <person name="Larue G.E."/>
            <person name="Fisher S."/>
            <person name="Freeman R.M."/>
            <person name="Gunawardena J."/>
            <person name="Chu W."/>
            <person name="Stover N.A."/>
            <person name="Gregory B.D."/>
            <person name="Nowacki M."/>
            <person name="Derisi J."/>
            <person name="Roy S.W."/>
            <person name="Marshall W.F."/>
            <person name="Sood P."/>
        </authorList>
    </citation>
    <scope>NUCLEOTIDE SEQUENCE [LARGE SCALE GENOMIC DNA]</scope>
    <source>
        <strain evidence="15">WM001</strain>
    </source>
</reference>
<evidence type="ECO:0000256" key="5">
    <source>
        <dbReference type="ARBA" id="ARBA00022679"/>
    </source>
</evidence>
<evidence type="ECO:0000256" key="6">
    <source>
        <dbReference type="ARBA" id="ARBA00022741"/>
    </source>
</evidence>
<comment type="caution">
    <text evidence="15">The sequence shown here is derived from an EMBL/GenBank/DDBJ whole genome shotgun (WGS) entry which is preliminary data.</text>
</comment>
<comment type="catalytic activity">
    <reaction evidence="11">
        <text>L-tyrosyl-[protein] + ATP = O-phospho-L-tyrosyl-[protein] + ADP + H(+)</text>
        <dbReference type="Rhea" id="RHEA:10596"/>
        <dbReference type="Rhea" id="RHEA-COMP:10136"/>
        <dbReference type="Rhea" id="RHEA-COMP:20101"/>
        <dbReference type="ChEBI" id="CHEBI:15378"/>
        <dbReference type="ChEBI" id="CHEBI:30616"/>
        <dbReference type="ChEBI" id="CHEBI:46858"/>
        <dbReference type="ChEBI" id="CHEBI:61978"/>
        <dbReference type="ChEBI" id="CHEBI:456216"/>
        <dbReference type="EC" id="2.7.12.1"/>
    </reaction>
</comment>
<feature type="binding site" evidence="12">
    <location>
        <position position="255"/>
    </location>
    <ligand>
        <name>ATP</name>
        <dbReference type="ChEBI" id="CHEBI:30616"/>
    </ligand>
</feature>
<comment type="catalytic activity">
    <reaction evidence="10">
        <text>L-threonyl-[protein] + ATP = O-phospho-L-threonyl-[protein] + ADP + H(+)</text>
        <dbReference type="Rhea" id="RHEA:46608"/>
        <dbReference type="Rhea" id="RHEA-COMP:11060"/>
        <dbReference type="Rhea" id="RHEA-COMP:11605"/>
        <dbReference type="ChEBI" id="CHEBI:15378"/>
        <dbReference type="ChEBI" id="CHEBI:30013"/>
        <dbReference type="ChEBI" id="CHEBI:30616"/>
        <dbReference type="ChEBI" id="CHEBI:61977"/>
        <dbReference type="ChEBI" id="CHEBI:456216"/>
        <dbReference type="EC" id="2.7.12.1"/>
    </reaction>
</comment>
<organism evidence="15 16">
    <name type="scientific">Stentor coeruleus</name>
    <dbReference type="NCBI Taxonomy" id="5963"/>
    <lineage>
        <taxon>Eukaryota</taxon>
        <taxon>Sar</taxon>
        <taxon>Alveolata</taxon>
        <taxon>Ciliophora</taxon>
        <taxon>Postciliodesmatophora</taxon>
        <taxon>Heterotrichea</taxon>
        <taxon>Heterotrichida</taxon>
        <taxon>Stentoridae</taxon>
        <taxon>Stentor</taxon>
    </lineage>
</organism>
<dbReference type="PANTHER" id="PTHR24058:SF22">
    <property type="entry name" value="DUAL SPECIFICITY TYROSINE-PHOSPHORYLATION-REGULATED KINASE 4"/>
    <property type="match status" value="1"/>
</dbReference>
<evidence type="ECO:0000256" key="4">
    <source>
        <dbReference type="ARBA" id="ARBA00022553"/>
    </source>
</evidence>
<dbReference type="GO" id="GO:0005856">
    <property type="term" value="C:cytoskeleton"/>
    <property type="evidence" value="ECO:0007669"/>
    <property type="project" value="TreeGrafter"/>
</dbReference>
<dbReference type="OrthoDB" id="9332038at2759"/>
<dbReference type="InterPro" id="IPR042521">
    <property type="entry name" value="DYRK"/>
</dbReference>
<feature type="compositionally biased region" description="Basic and acidic residues" evidence="13">
    <location>
        <begin position="117"/>
        <end position="127"/>
    </location>
</feature>
<dbReference type="SUPFAM" id="SSF56112">
    <property type="entry name" value="Protein kinase-like (PK-like)"/>
    <property type="match status" value="1"/>
</dbReference>
<evidence type="ECO:0000256" key="1">
    <source>
        <dbReference type="ARBA" id="ARBA00008867"/>
    </source>
</evidence>
<dbReference type="InterPro" id="IPR050494">
    <property type="entry name" value="Ser_Thr_dual-spec_kinase"/>
</dbReference>
<keyword evidence="4" id="KW-0597">Phosphoprotein</keyword>
<gene>
    <name evidence="15" type="ORF">SteCoe_4895</name>
</gene>
<dbReference type="AlphaFoldDB" id="A0A1R2CTK1"/>
<dbReference type="SMART" id="SM00220">
    <property type="entry name" value="S_TKc"/>
    <property type="match status" value="1"/>
</dbReference>
<evidence type="ECO:0000256" key="2">
    <source>
        <dbReference type="ARBA" id="ARBA00013203"/>
    </source>
</evidence>
<dbReference type="GO" id="GO:0004674">
    <property type="term" value="F:protein serine/threonine kinase activity"/>
    <property type="evidence" value="ECO:0007669"/>
    <property type="project" value="UniProtKB-KW"/>
</dbReference>
<feature type="domain" description="Protein kinase" evidence="14">
    <location>
        <begin position="226"/>
        <end position="521"/>
    </location>
</feature>
<keyword evidence="7" id="KW-0418">Kinase</keyword>
<dbReference type="InterPro" id="IPR017441">
    <property type="entry name" value="Protein_kinase_ATP_BS"/>
</dbReference>
<feature type="region of interest" description="Disordered" evidence="13">
    <location>
        <begin position="109"/>
        <end position="153"/>
    </location>
</feature>
<dbReference type="GO" id="GO:0005524">
    <property type="term" value="F:ATP binding"/>
    <property type="evidence" value="ECO:0007669"/>
    <property type="project" value="UniProtKB-UniRule"/>
</dbReference>
<dbReference type="PANTHER" id="PTHR24058">
    <property type="entry name" value="DUAL SPECIFICITY PROTEIN KINASE"/>
    <property type="match status" value="1"/>
</dbReference>
<dbReference type="CDD" id="cd14210">
    <property type="entry name" value="PKc_DYRK"/>
    <property type="match status" value="1"/>
</dbReference>
<proteinExistence type="inferred from homology"/>
<dbReference type="Gene3D" id="3.30.200.20">
    <property type="entry name" value="Phosphorylase Kinase, domain 1"/>
    <property type="match status" value="1"/>
</dbReference>
<evidence type="ECO:0000256" key="13">
    <source>
        <dbReference type="SAM" id="MobiDB-lite"/>
    </source>
</evidence>
<dbReference type="Proteomes" id="UP000187209">
    <property type="component" value="Unassembled WGS sequence"/>
</dbReference>
<keyword evidence="8 12" id="KW-0067">ATP-binding</keyword>
<evidence type="ECO:0000256" key="3">
    <source>
        <dbReference type="ARBA" id="ARBA00022527"/>
    </source>
</evidence>
<comment type="similarity">
    <text evidence="1">Belongs to the protein kinase superfamily. CMGC Ser/Thr protein kinase family. MNB/DYRK subfamily.</text>
</comment>
<sequence>MNGPKASPKLKTIKIRSVNRKPLKKKSVLVNQFQPKKEIVPVRPILINELQSPKYYYSSRHSMDSGLPMLSEKEPLNCTINSVNTTANKLNGNFNRSVVFSNQLTPQSRENFQEVSDLPKSREDVKSARLGHRNSLSREKPPAPSALGPDPMLPSNLPLKPATVFKQYLQYITKFEQAELLDYSEIYYLGANSNKTKGDINEDNYGYDDDRNDYKIVIADHIAFRYEIQSILGKGSFGQVCKCYDHKEKKQVAIKIIRNQKRFHRQGKVEIKVLLHIKNNDPDSQYHSVKMLDYFIFRKHICIVFELLSINLYELLKSNNFRGFSLSLVRRFMVQIISCLSFLNQNKIIHCDLKPENILLKEHNKSGIKIIDYGSSCFDHEKIYTYIQSRFYRAPEIMLGIEYTTAIDIWSLGCIAAELHSGYPLFPGESECEQMLCIMEVLGLPPNHLFEISTRKKLFFDGNTPKIGQNSRGKKRYPGTRKLEEKVRSNDENFLDFLRKCFDWDPKTRMTPEDAFNHEFIQEGIRNYSRSVKTSASSRAE</sequence>
<dbReference type="PROSITE" id="PS00108">
    <property type="entry name" value="PROTEIN_KINASE_ST"/>
    <property type="match status" value="1"/>
</dbReference>
<evidence type="ECO:0000256" key="11">
    <source>
        <dbReference type="ARBA" id="ARBA00051680"/>
    </source>
</evidence>
<dbReference type="Gene3D" id="1.10.510.10">
    <property type="entry name" value="Transferase(Phosphotransferase) domain 1"/>
    <property type="match status" value="1"/>
</dbReference>
<dbReference type="GO" id="GO:0005737">
    <property type="term" value="C:cytoplasm"/>
    <property type="evidence" value="ECO:0007669"/>
    <property type="project" value="TreeGrafter"/>
</dbReference>
<evidence type="ECO:0000256" key="10">
    <source>
        <dbReference type="ARBA" id="ARBA00049308"/>
    </source>
</evidence>
<evidence type="ECO:0000259" key="14">
    <source>
        <dbReference type="PROSITE" id="PS50011"/>
    </source>
</evidence>
<dbReference type="PROSITE" id="PS00107">
    <property type="entry name" value="PROTEIN_KINASE_ATP"/>
    <property type="match status" value="1"/>
</dbReference>
<keyword evidence="5" id="KW-0808">Transferase</keyword>
<dbReference type="EMBL" id="MPUH01000063">
    <property type="protein sequence ID" value="OMJ92344.1"/>
    <property type="molecule type" value="Genomic_DNA"/>
</dbReference>
<evidence type="ECO:0000313" key="16">
    <source>
        <dbReference type="Proteomes" id="UP000187209"/>
    </source>
</evidence>
<dbReference type="InterPro" id="IPR000719">
    <property type="entry name" value="Prot_kinase_dom"/>
</dbReference>
<dbReference type="InterPro" id="IPR008271">
    <property type="entry name" value="Ser/Thr_kinase_AS"/>
</dbReference>
<dbReference type="GO" id="GO:0004712">
    <property type="term" value="F:protein serine/threonine/tyrosine kinase activity"/>
    <property type="evidence" value="ECO:0007669"/>
    <property type="project" value="UniProtKB-EC"/>
</dbReference>
<evidence type="ECO:0000256" key="12">
    <source>
        <dbReference type="PROSITE-ProRule" id="PRU10141"/>
    </source>
</evidence>
<dbReference type="Pfam" id="PF00069">
    <property type="entry name" value="Pkinase"/>
    <property type="match status" value="1"/>
</dbReference>
<evidence type="ECO:0000256" key="8">
    <source>
        <dbReference type="ARBA" id="ARBA00022840"/>
    </source>
</evidence>
<dbReference type="EC" id="2.7.12.1" evidence="2"/>
<evidence type="ECO:0000256" key="9">
    <source>
        <dbReference type="ARBA" id="ARBA00049003"/>
    </source>
</evidence>
<keyword evidence="3" id="KW-0723">Serine/threonine-protein kinase</keyword>
<keyword evidence="6 12" id="KW-0547">Nucleotide-binding</keyword>
<name>A0A1R2CTK1_9CILI</name>
<evidence type="ECO:0000256" key="7">
    <source>
        <dbReference type="ARBA" id="ARBA00022777"/>
    </source>
</evidence>
<dbReference type="InterPro" id="IPR011009">
    <property type="entry name" value="Kinase-like_dom_sf"/>
</dbReference>
<accession>A0A1R2CTK1</accession>